<evidence type="ECO:0000313" key="8">
    <source>
        <dbReference type="Proteomes" id="UP001188597"/>
    </source>
</evidence>
<feature type="chain" id="PRO_5041694529" description="Glucan endo-1,3-beta-D-glucosidase" evidence="6">
    <location>
        <begin position="26"/>
        <end position="647"/>
    </location>
</feature>
<protein>
    <recommendedName>
        <fullName evidence="9">Glucan endo-1,3-beta-D-glucosidase</fullName>
    </recommendedName>
</protein>
<dbReference type="PANTHER" id="PTHR32227">
    <property type="entry name" value="GLUCAN ENDO-1,3-BETA-GLUCOSIDASE BG1-RELATED-RELATED"/>
    <property type="match status" value="1"/>
</dbReference>
<dbReference type="GO" id="GO:0005975">
    <property type="term" value="P:carbohydrate metabolic process"/>
    <property type="evidence" value="ECO:0007669"/>
    <property type="project" value="InterPro"/>
</dbReference>
<sequence>MASTCIYLVLSIMVAIIFLISTAEAALNVGVCYGLKGNNLPSPPDVVSLFKKYGIGDVRLFDPDRPALEALRGSQINVALGTLNADIPIIASSQEAANQWFSTHVEPYLQGITFPYISVGNEAIPGEFASSIPPAMQNLQNILDARNLGGISITTTVSTQVLANTFPPSATKFSAEARETLVKVIKFLSAQANPLMVNVYPYFAYAADPANIRLDYAQFTSTEAVVVDGKLSYSNIFDAMLDGFFWAMEKEGVADVSLTVSESGWPSAGNGKLTTPELAATYNKNFEAHVSALAGTPKRPQIYIKGYIFAMFNENQKPDGVEQNFGLFQPNMEPVYPRSSAKKLGNYLSKGLFATHASTGNSLRMMAHSIMFFIFPILVAMHGHISTAEPSPKVGVCYGMKGNNLPSPPAVVGLCKKYGIGDIRLFDPDKSALEALKGSQISVSLGVLNADIPIIASSQEAANSWFSANVEPYLNDITFSYISVGNEVIPGEYANSVTPAMQNLQNTLDERNLAGVSVTTVVTTGNLANSYPPSAATFSAEARETLVQVVKFLSVQGNPLMVNVYPYFAYAADPGNVRLDYTQFTATGAVVVDGDLSYSNMFDAIVDAFFWAMEKEGVADVDVVVSESGWPSAGNGNLTTPELAGDV</sequence>
<keyword evidence="6" id="KW-0732">Signal</keyword>
<gene>
    <name evidence="7" type="ORF">RJ639_032478</name>
</gene>
<dbReference type="InterPro" id="IPR044965">
    <property type="entry name" value="Glyco_hydro_17_plant"/>
</dbReference>
<dbReference type="SUPFAM" id="SSF51445">
    <property type="entry name" value="(Trans)glycosidases"/>
    <property type="match status" value="2"/>
</dbReference>
<dbReference type="AlphaFoldDB" id="A0AA88WX04"/>
<organism evidence="7 8">
    <name type="scientific">Escallonia herrerae</name>
    <dbReference type="NCBI Taxonomy" id="1293975"/>
    <lineage>
        <taxon>Eukaryota</taxon>
        <taxon>Viridiplantae</taxon>
        <taxon>Streptophyta</taxon>
        <taxon>Embryophyta</taxon>
        <taxon>Tracheophyta</taxon>
        <taxon>Spermatophyta</taxon>
        <taxon>Magnoliopsida</taxon>
        <taxon>eudicotyledons</taxon>
        <taxon>Gunneridae</taxon>
        <taxon>Pentapetalae</taxon>
        <taxon>asterids</taxon>
        <taxon>campanulids</taxon>
        <taxon>Escalloniales</taxon>
        <taxon>Escalloniaceae</taxon>
        <taxon>Escallonia</taxon>
    </lineage>
</organism>
<keyword evidence="2 5" id="KW-0378">Hydrolase</keyword>
<feature type="signal peptide" evidence="6">
    <location>
        <begin position="1"/>
        <end position="25"/>
    </location>
</feature>
<evidence type="ECO:0008006" key="9">
    <source>
        <dbReference type="Google" id="ProtNLM"/>
    </source>
</evidence>
<dbReference type="EMBL" id="JAVXUP010000198">
    <property type="protein sequence ID" value="KAK3034489.1"/>
    <property type="molecule type" value="Genomic_DNA"/>
</dbReference>
<dbReference type="InterPro" id="IPR017853">
    <property type="entry name" value="GH"/>
</dbReference>
<evidence type="ECO:0000256" key="5">
    <source>
        <dbReference type="RuleBase" id="RU004336"/>
    </source>
</evidence>
<proteinExistence type="inferred from homology"/>
<dbReference type="GO" id="GO:0004553">
    <property type="term" value="F:hydrolase activity, hydrolyzing O-glycosyl compounds"/>
    <property type="evidence" value="ECO:0007669"/>
    <property type="project" value="InterPro"/>
</dbReference>
<accession>A0AA88WX04</accession>
<dbReference type="InterPro" id="IPR000490">
    <property type="entry name" value="Glyco_hydro_17"/>
</dbReference>
<name>A0AA88WX04_9ASTE</name>
<evidence type="ECO:0000256" key="2">
    <source>
        <dbReference type="ARBA" id="ARBA00022801"/>
    </source>
</evidence>
<comment type="similarity">
    <text evidence="1 4">Belongs to the glycosyl hydrolase 17 family.</text>
</comment>
<dbReference type="Proteomes" id="UP001188597">
    <property type="component" value="Unassembled WGS sequence"/>
</dbReference>
<keyword evidence="3 5" id="KW-0326">Glycosidase</keyword>
<dbReference type="Pfam" id="PF00332">
    <property type="entry name" value="Glyco_hydro_17"/>
    <property type="match status" value="2"/>
</dbReference>
<evidence type="ECO:0000256" key="3">
    <source>
        <dbReference type="ARBA" id="ARBA00023295"/>
    </source>
</evidence>
<dbReference type="Gene3D" id="3.20.20.80">
    <property type="entry name" value="Glycosidases"/>
    <property type="match status" value="2"/>
</dbReference>
<comment type="caution">
    <text evidence="7">The sequence shown here is derived from an EMBL/GenBank/DDBJ whole genome shotgun (WGS) entry which is preliminary data.</text>
</comment>
<dbReference type="FunFam" id="3.20.20.80:FF:000010">
    <property type="entry name" value="glucan endo-1,3-beta-glucosidase, basic"/>
    <property type="match status" value="2"/>
</dbReference>
<keyword evidence="8" id="KW-1185">Reference proteome</keyword>
<evidence type="ECO:0000256" key="4">
    <source>
        <dbReference type="RuleBase" id="RU004335"/>
    </source>
</evidence>
<dbReference type="PROSITE" id="PS00587">
    <property type="entry name" value="GLYCOSYL_HYDROL_F17"/>
    <property type="match status" value="1"/>
</dbReference>
<evidence type="ECO:0000256" key="1">
    <source>
        <dbReference type="ARBA" id="ARBA00008773"/>
    </source>
</evidence>
<evidence type="ECO:0000256" key="6">
    <source>
        <dbReference type="SAM" id="SignalP"/>
    </source>
</evidence>
<evidence type="ECO:0000313" key="7">
    <source>
        <dbReference type="EMBL" id="KAK3034489.1"/>
    </source>
</evidence>
<reference evidence="7" key="1">
    <citation type="submission" date="2022-12" db="EMBL/GenBank/DDBJ databases">
        <title>Draft genome assemblies for two species of Escallonia (Escalloniales).</title>
        <authorList>
            <person name="Chanderbali A."/>
            <person name="Dervinis C."/>
            <person name="Anghel I."/>
            <person name="Soltis D."/>
            <person name="Soltis P."/>
            <person name="Zapata F."/>
        </authorList>
    </citation>
    <scope>NUCLEOTIDE SEQUENCE</scope>
    <source>
        <strain evidence="7">UCBG64.0493</strain>
        <tissue evidence="7">Leaf</tissue>
    </source>
</reference>